<evidence type="ECO:0000259" key="2">
    <source>
        <dbReference type="PROSITE" id="PS50158"/>
    </source>
</evidence>
<dbReference type="GO" id="GO:0003676">
    <property type="term" value="F:nucleic acid binding"/>
    <property type="evidence" value="ECO:0007669"/>
    <property type="project" value="InterPro"/>
</dbReference>
<accession>A0AAW2BP12</accession>
<proteinExistence type="predicted"/>
<dbReference type="SUPFAM" id="SSF57756">
    <property type="entry name" value="Retrovirus zinc finger-like domains"/>
    <property type="match status" value="1"/>
</dbReference>
<dbReference type="AlphaFoldDB" id="A0AAW2BP12"/>
<dbReference type="GO" id="GO:0008270">
    <property type="term" value="F:zinc ion binding"/>
    <property type="evidence" value="ECO:0007669"/>
    <property type="project" value="UniProtKB-KW"/>
</dbReference>
<dbReference type="InterPro" id="IPR001878">
    <property type="entry name" value="Znf_CCHC"/>
</dbReference>
<name>A0AAW2BP12_9ROSI</name>
<organism evidence="3 4">
    <name type="scientific">Lithocarpus litseifolius</name>
    <dbReference type="NCBI Taxonomy" id="425828"/>
    <lineage>
        <taxon>Eukaryota</taxon>
        <taxon>Viridiplantae</taxon>
        <taxon>Streptophyta</taxon>
        <taxon>Embryophyta</taxon>
        <taxon>Tracheophyta</taxon>
        <taxon>Spermatophyta</taxon>
        <taxon>Magnoliopsida</taxon>
        <taxon>eudicotyledons</taxon>
        <taxon>Gunneridae</taxon>
        <taxon>Pentapetalae</taxon>
        <taxon>rosids</taxon>
        <taxon>fabids</taxon>
        <taxon>Fagales</taxon>
        <taxon>Fagaceae</taxon>
        <taxon>Lithocarpus</taxon>
    </lineage>
</organism>
<dbReference type="InterPro" id="IPR036875">
    <property type="entry name" value="Znf_CCHC_sf"/>
</dbReference>
<sequence length="113" mass="12168">MASSSSFFASSISAVNLFSPFNQFQQFPSGSSGAKSERPICQICGKAGHLSIDCYHRMDYAYQAKHPSTKLAAMATASNACITQDRPWLADSAATDHVTASLNHLSFPKPYTS</sequence>
<dbReference type="EMBL" id="JAZDWU010000011">
    <property type="protein sequence ID" value="KAK9986932.1"/>
    <property type="molecule type" value="Genomic_DNA"/>
</dbReference>
<keyword evidence="1" id="KW-0862">Zinc</keyword>
<keyword evidence="1" id="KW-0863">Zinc-finger</keyword>
<feature type="domain" description="CCHC-type" evidence="2">
    <location>
        <begin position="41"/>
        <end position="54"/>
    </location>
</feature>
<comment type="caution">
    <text evidence="3">The sequence shown here is derived from an EMBL/GenBank/DDBJ whole genome shotgun (WGS) entry which is preliminary data.</text>
</comment>
<evidence type="ECO:0000313" key="3">
    <source>
        <dbReference type="EMBL" id="KAK9986932.1"/>
    </source>
</evidence>
<reference evidence="3 4" key="1">
    <citation type="submission" date="2024-01" db="EMBL/GenBank/DDBJ databases">
        <title>A telomere-to-telomere, gap-free genome of sweet tea (Lithocarpus litseifolius).</title>
        <authorList>
            <person name="Zhou J."/>
        </authorList>
    </citation>
    <scope>NUCLEOTIDE SEQUENCE [LARGE SCALE GENOMIC DNA]</scope>
    <source>
        <strain evidence="3">Zhou-2022a</strain>
        <tissue evidence="3">Leaf</tissue>
    </source>
</reference>
<gene>
    <name evidence="3" type="ORF">SO802_031883</name>
</gene>
<protein>
    <recommendedName>
        <fullName evidence="2">CCHC-type domain-containing protein</fullName>
    </recommendedName>
</protein>
<dbReference type="PROSITE" id="PS50158">
    <property type="entry name" value="ZF_CCHC"/>
    <property type="match status" value="1"/>
</dbReference>
<evidence type="ECO:0000256" key="1">
    <source>
        <dbReference type="PROSITE-ProRule" id="PRU00047"/>
    </source>
</evidence>
<keyword evidence="1" id="KW-0479">Metal-binding</keyword>
<dbReference type="Proteomes" id="UP001459277">
    <property type="component" value="Unassembled WGS sequence"/>
</dbReference>
<evidence type="ECO:0000313" key="4">
    <source>
        <dbReference type="Proteomes" id="UP001459277"/>
    </source>
</evidence>
<keyword evidence="4" id="KW-1185">Reference proteome</keyword>